<gene>
    <name evidence="3" type="ORF">EC973_007796</name>
</gene>
<keyword evidence="2" id="KW-0472">Membrane</keyword>
<evidence type="ECO:0000313" key="3">
    <source>
        <dbReference type="EMBL" id="KAF7727280.1"/>
    </source>
</evidence>
<keyword evidence="2" id="KW-0812">Transmembrane</keyword>
<feature type="transmembrane region" description="Helical" evidence="2">
    <location>
        <begin position="74"/>
        <end position="93"/>
    </location>
</feature>
<evidence type="ECO:0000256" key="1">
    <source>
        <dbReference type="SAM" id="MobiDB-lite"/>
    </source>
</evidence>
<feature type="compositionally biased region" description="Polar residues" evidence="1">
    <location>
        <begin position="325"/>
        <end position="334"/>
    </location>
</feature>
<dbReference type="AlphaFoldDB" id="A0A8H7BPA5"/>
<keyword evidence="2" id="KW-1133">Transmembrane helix</keyword>
<name>A0A8H7BPA5_9FUNG</name>
<dbReference type="OrthoDB" id="2243446at2759"/>
<proteinExistence type="predicted"/>
<sequence>MSYSSSSGNYLGSSGGYLGSSGDYLGSSGDYLGSSGDYPGSSSDYLGSSGDYPDSYSSYYGIVVTGVMFQYRSSLAYCILAAVALLGALIQAYRVRPRWLNPYATSFTASLCYLISGALFSSLGTAKFSTAQAATAHLTSMIFFANVFAPIAWLTVFITFHLTVFNGAWKLDKFMTAVYFGYLWAAIIIVAEIGIAGSLNQLGTVGVSYSTMWTILGALQFTSHGLWVFLLPFAVQTYLSWKDIHHFWKTFLPYVGLLFFVNVGRSVQSNINTMDGVIATFVLARLFGIFAIYLAIIFGHQWQPNTDAAPSNPSDSPSAPELAETGQSKVQTSA</sequence>
<keyword evidence="4" id="KW-1185">Reference proteome</keyword>
<accession>A0A8H7BPA5</accession>
<feature type="transmembrane region" description="Helical" evidence="2">
    <location>
        <begin position="211"/>
        <end position="235"/>
    </location>
</feature>
<evidence type="ECO:0000256" key="2">
    <source>
        <dbReference type="SAM" id="Phobius"/>
    </source>
</evidence>
<feature type="transmembrane region" description="Helical" evidence="2">
    <location>
        <begin position="100"/>
        <end position="121"/>
    </location>
</feature>
<feature type="transmembrane region" description="Helical" evidence="2">
    <location>
        <begin position="247"/>
        <end position="264"/>
    </location>
</feature>
<evidence type="ECO:0000313" key="4">
    <source>
        <dbReference type="Proteomes" id="UP000605846"/>
    </source>
</evidence>
<dbReference type="EMBL" id="JABAYA010000060">
    <property type="protein sequence ID" value="KAF7727280.1"/>
    <property type="molecule type" value="Genomic_DNA"/>
</dbReference>
<feature type="transmembrane region" description="Helical" evidence="2">
    <location>
        <begin position="276"/>
        <end position="298"/>
    </location>
</feature>
<organism evidence="3 4">
    <name type="scientific">Apophysomyces ossiformis</name>
    <dbReference type="NCBI Taxonomy" id="679940"/>
    <lineage>
        <taxon>Eukaryota</taxon>
        <taxon>Fungi</taxon>
        <taxon>Fungi incertae sedis</taxon>
        <taxon>Mucoromycota</taxon>
        <taxon>Mucoromycotina</taxon>
        <taxon>Mucoromycetes</taxon>
        <taxon>Mucorales</taxon>
        <taxon>Mucorineae</taxon>
        <taxon>Mucoraceae</taxon>
        <taxon>Apophysomyces</taxon>
    </lineage>
</organism>
<feature type="region of interest" description="Disordered" evidence="1">
    <location>
        <begin position="307"/>
        <end position="334"/>
    </location>
</feature>
<reference evidence="3" key="1">
    <citation type="submission" date="2020-01" db="EMBL/GenBank/DDBJ databases">
        <title>Genome Sequencing of Three Apophysomyces-Like Fungal Strains Confirms a Novel Fungal Genus in the Mucoromycota with divergent Burkholderia-like Endosymbiotic Bacteria.</title>
        <authorList>
            <person name="Stajich J.E."/>
            <person name="Macias A.M."/>
            <person name="Carter-House D."/>
            <person name="Lovett B."/>
            <person name="Kasson L.R."/>
            <person name="Berry K."/>
            <person name="Grigoriev I."/>
            <person name="Chang Y."/>
            <person name="Spatafora J."/>
            <person name="Kasson M.T."/>
        </authorList>
    </citation>
    <scope>NUCLEOTIDE SEQUENCE</scope>
    <source>
        <strain evidence="3">NRRL A-21654</strain>
    </source>
</reference>
<feature type="compositionally biased region" description="Low complexity" evidence="1">
    <location>
        <begin position="307"/>
        <end position="320"/>
    </location>
</feature>
<feature type="transmembrane region" description="Helical" evidence="2">
    <location>
        <begin position="141"/>
        <end position="165"/>
    </location>
</feature>
<feature type="transmembrane region" description="Helical" evidence="2">
    <location>
        <begin position="177"/>
        <end position="199"/>
    </location>
</feature>
<protein>
    <submittedName>
        <fullName evidence="3">Uncharacterized protein</fullName>
    </submittedName>
</protein>
<dbReference type="Proteomes" id="UP000605846">
    <property type="component" value="Unassembled WGS sequence"/>
</dbReference>
<comment type="caution">
    <text evidence="3">The sequence shown here is derived from an EMBL/GenBank/DDBJ whole genome shotgun (WGS) entry which is preliminary data.</text>
</comment>